<name>A0A1F5GCE6_9BACT</name>
<dbReference type="EMBL" id="MFAY01000007">
    <property type="protein sequence ID" value="OGD89525.1"/>
    <property type="molecule type" value="Genomic_DNA"/>
</dbReference>
<dbReference type="Proteomes" id="UP000178577">
    <property type="component" value="Unassembled WGS sequence"/>
</dbReference>
<dbReference type="AlphaFoldDB" id="A0A1F5GCE6"/>
<dbReference type="SUPFAM" id="SSF46894">
    <property type="entry name" value="C-terminal effector domain of the bipartite response regulators"/>
    <property type="match status" value="1"/>
</dbReference>
<accession>A0A1F5GCE6</accession>
<dbReference type="GO" id="GO:0003677">
    <property type="term" value="F:DNA binding"/>
    <property type="evidence" value="ECO:0007669"/>
    <property type="project" value="InterPro"/>
</dbReference>
<organism evidence="1 2">
    <name type="scientific">Candidatus Curtissbacteria bacterium RIFCSPHIGHO2_01_FULL_40_12</name>
    <dbReference type="NCBI Taxonomy" id="1797710"/>
    <lineage>
        <taxon>Bacteria</taxon>
        <taxon>Candidatus Curtissiibacteriota</taxon>
    </lineage>
</organism>
<reference evidence="1 2" key="1">
    <citation type="journal article" date="2016" name="Nat. Commun.">
        <title>Thousands of microbial genomes shed light on interconnected biogeochemical processes in an aquifer system.</title>
        <authorList>
            <person name="Anantharaman K."/>
            <person name="Brown C.T."/>
            <person name="Hug L.A."/>
            <person name="Sharon I."/>
            <person name="Castelle C.J."/>
            <person name="Probst A.J."/>
            <person name="Thomas B.C."/>
            <person name="Singh A."/>
            <person name="Wilkins M.J."/>
            <person name="Karaoz U."/>
            <person name="Brodie E.L."/>
            <person name="Williams K.H."/>
            <person name="Hubbard S.S."/>
            <person name="Banfield J.F."/>
        </authorList>
    </citation>
    <scope>NUCLEOTIDE SEQUENCE [LARGE SCALE GENOMIC DNA]</scope>
</reference>
<evidence type="ECO:0000313" key="2">
    <source>
        <dbReference type="Proteomes" id="UP000178577"/>
    </source>
</evidence>
<evidence type="ECO:0000313" key="1">
    <source>
        <dbReference type="EMBL" id="OGD89525.1"/>
    </source>
</evidence>
<comment type="caution">
    <text evidence="1">The sequence shown here is derived from an EMBL/GenBank/DDBJ whole genome shotgun (WGS) entry which is preliminary data.</text>
</comment>
<sequence length="138" mass="16020">MTGERDNEQVIELLTRFKPVLQALADGDCSQNDLSRLEAVVPFPIVVRGLVEAVNLKFIMVSTEILPLEPKVPLSEADREYIEFRFRGMTNGQICKEPEWNYERLNAQRKRVFNALGAISDYQVVVWEARRRQRLEQL</sequence>
<protein>
    <submittedName>
        <fullName evidence="1">Uncharacterized protein</fullName>
    </submittedName>
</protein>
<dbReference type="InterPro" id="IPR016032">
    <property type="entry name" value="Sig_transdc_resp-reg_C-effctor"/>
</dbReference>
<proteinExistence type="predicted"/>
<gene>
    <name evidence="1" type="ORF">A2693_05005</name>
</gene>
<dbReference type="GO" id="GO:0006355">
    <property type="term" value="P:regulation of DNA-templated transcription"/>
    <property type="evidence" value="ECO:0007669"/>
    <property type="project" value="InterPro"/>
</dbReference>